<dbReference type="AlphaFoldDB" id="A0A9W7CKG3"/>
<protein>
    <submittedName>
        <fullName evidence="1">Uncharacterized protein</fullName>
    </submittedName>
</protein>
<dbReference type="Proteomes" id="UP001165082">
    <property type="component" value="Unassembled WGS sequence"/>
</dbReference>
<gene>
    <name evidence="1" type="ORF">TrRE_jg6061</name>
</gene>
<evidence type="ECO:0000313" key="2">
    <source>
        <dbReference type="Proteomes" id="UP001165082"/>
    </source>
</evidence>
<accession>A0A9W7CKG3</accession>
<dbReference type="EMBL" id="BRXZ01000203">
    <property type="protein sequence ID" value="GMI07350.1"/>
    <property type="molecule type" value="Genomic_DNA"/>
</dbReference>
<evidence type="ECO:0000313" key="1">
    <source>
        <dbReference type="EMBL" id="GMI07350.1"/>
    </source>
</evidence>
<comment type="caution">
    <text evidence="1">The sequence shown here is derived from an EMBL/GenBank/DDBJ whole genome shotgun (WGS) entry which is preliminary data.</text>
</comment>
<sequence>MAASALILSAATPNPGFFSINVLVYSRDVLTSLRILNASVGKQVEHVTGLVNVGDPKPLMTGQVEMRMSLEGSMLMLRSVHDELEKHEEVQTFEIQGSRDYSSSSFVEGRFFSSFSLNLPSWTVDGNMGSENHPAAHPFFLSRFPALSTAAAGEGTETNDAEVISAISQLASEIRAEIVLMEQWQGRQQQAYSSTSGPNSADR</sequence>
<proteinExistence type="predicted"/>
<organism evidence="1 2">
    <name type="scientific">Triparma retinervis</name>
    <dbReference type="NCBI Taxonomy" id="2557542"/>
    <lineage>
        <taxon>Eukaryota</taxon>
        <taxon>Sar</taxon>
        <taxon>Stramenopiles</taxon>
        <taxon>Ochrophyta</taxon>
        <taxon>Bolidophyceae</taxon>
        <taxon>Parmales</taxon>
        <taxon>Triparmaceae</taxon>
        <taxon>Triparma</taxon>
    </lineage>
</organism>
<reference evidence="1" key="1">
    <citation type="submission" date="2022-07" db="EMBL/GenBank/DDBJ databases">
        <title>Genome analysis of Parmales, a sister group of diatoms, reveals the evolutionary specialization of diatoms from phago-mixotrophs to photoautotrophs.</title>
        <authorList>
            <person name="Ban H."/>
            <person name="Sato S."/>
            <person name="Yoshikawa S."/>
            <person name="Kazumasa Y."/>
            <person name="Nakamura Y."/>
            <person name="Ichinomiya M."/>
            <person name="Saitoh K."/>
            <person name="Sato N."/>
            <person name="Blanc-Mathieu R."/>
            <person name="Endo H."/>
            <person name="Kuwata A."/>
            <person name="Ogata H."/>
        </authorList>
    </citation>
    <scope>NUCLEOTIDE SEQUENCE</scope>
</reference>
<keyword evidence="2" id="KW-1185">Reference proteome</keyword>
<name>A0A9W7CKG3_9STRA</name>